<keyword evidence="3" id="KW-1185">Reference proteome</keyword>
<dbReference type="GeneID" id="105445542"/>
<evidence type="ECO:0000313" key="2">
    <source>
        <dbReference type="EnsemblMetazoa" id="XP_030846205"/>
    </source>
</evidence>
<dbReference type="OrthoDB" id="10011411at2759"/>
<evidence type="ECO:0000313" key="3">
    <source>
        <dbReference type="Proteomes" id="UP000007110"/>
    </source>
</evidence>
<dbReference type="CDD" id="cd00117">
    <property type="entry name" value="TFP"/>
    <property type="match status" value="1"/>
</dbReference>
<reference evidence="2" key="2">
    <citation type="submission" date="2021-01" db="UniProtKB">
        <authorList>
            <consortium name="EnsemblMetazoa"/>
        </authorList>
    </citation>
    <scope>IDENTIFICATION</scope>
</reference>
<dbReference type="EnsemblMetazoa" id="XM_030990345">
    <property type="protein sequence ID" value="XP_030846205"/>
    <property type="gene ID" value="LOC105445542"/>
</dbReference>
<evidence type="ECO:0000256" key="1">
    <source>
        <dbReference type="SAM" id="MobiDB-lite"/>
    </source>
</evidence>
<dbReference type="InParanoid" id="A0A7M7P5P4"/>
<proteinExistence type="predicted"/>
<dbReference type="AlphaFoldDB" id="A0A7M7P5P4"/>
<dbReference type="RefSeq" id="XP_030846205.1">
    <property type="nucleotide sequence ID" value="XM_030990345.1"/>
</dbReference>
<sequence length="195" mass="21725">MALVSTYGFTPSSASSYPETDDSGSTSTTTRNETNDIPPMDQPDHVLPYDEEDDNATKQSYVLTNGKLSCYKCGAYQNHDGEDYDSILDDCMFKAAETAEYEECPNSVMNISTFPSCYVNKMMAAGHITSFSRGCMIYHECILADYCESSLNKTGACQSCCRENYCNRAAGECLPRIEVVKLLFLTLSTYLFFVR</sequence>
<name>A0A7M7P5P4_STRPU</name>
<dbReference type="Proteomes" id="UP000007110">
    <property type="component" value="Unassembled WGS sequence"/>
</dbReference>
<organism evidence="2 3">
    <name type="scientific">Strongylocentrotus purpuratus</name>
    <name type="common">Purple sea urchin</name>
    <dbReference type="NCBI Taxonomy" id="7668"/>
    <lineage>
        <taxon>Eukaryota</taxon>
        <taxon>Metazoa</taxon>
        <taxon>Echinodermata</taxon>
        <taxon>Eleutherozoa</taxon>
        <taxon>Echinozoa</taxon>
        <taxon>Echinoidea</taxon>
        <taxon>Euechinoidea</taxon>
        <taxon>Echinacea</taxon>
        <taxon>Camarodonta</taxon>
        <taxon>Echinidea</taxon>
        <taxon>Strongylocentrotidae</taxon>
        <taxon>Strongylocentrotus</taxon>
    </lineage>
</organism>
<accession>A0A7M7P5P4</accession>
<protein>
    <submittedName>
        <fullName evidence="2">Uncharacterized protein</fullName>
    </submittedName>
</protein>
<reference evidence="3" key="1">
    <citation type="submission" date="2015-02" db="EMBL/GenBank/DDBJ databases">
        <title>Genome sequencing for Strongylocentrotus purpuratus.</title>
        <authorList>
            <person name="Murali S."/>
            <person name="Liu Y."/>
            <person name="Vee V."/>
            <person name="English A."/>
            <person name="Wang M."/>
            <person name="Skinner E."/>
            <person name="Han Y."/>
            <person name="Muzny D.M."/>
            <person name="Worley K.C."/>
            <person name="Gibbs R.A."/>
        </authorList>
    </citation>
    <scope>NUCLEOTIDE SEQUENCE</scope>
</reference>
<feature type="region of interest" description="Disordered" evidence="1">
    <location>
        <begin position="1"/>
        <end position="54"/>
    </location>
</feature>
<dbReference type="OMA" id="TTRNETN"/>
<feature type="compositionally biased region" description="Polar residues" evidence="1">
    <location>
        <begin position="7"/>
        <end position="18"/>
    </location>
</feature>
<dbReference type="KEGG" id="spu:105445542"/>